<comment type="caution">
    <text evidence="4">The sequence shown here is derived from an EMBL/GenBank/DDBJ whole genome shotgun (WGS) entry which is preliminary data.</text>
</comment>
<reference evidence="4 5" key="1">
    <citation type="journal article" date="2017" name="Nat. Ecol. Evol.">
        <title>Scallop genome provides insights into evolution of bilaterian karyotype and development.</title>
        <authorList>
            <person name="Wang S."/>
            <person name="Zhang J."/>
            <person name="Jiao W."/>
            <person name="Li J."/>
            <person name="Xun X."/>
            <person name="Sun Y."/>
            <person name="Guo X."/>
            <person name="Huan P."/>
            <person name="Dong B."/>
            <person name="Zhang L."/>
            <person name="Hu X."/>
            <person name="Sun X."/>
            <person name="Wang J."/>
            <person name="Zhao C."/>
            <person name="Wang Y."/>
            <person name="Wang D."/>
            <person name="Huang X."/>
            <person name="Wang R."/>
            <person name="Lv J."/>
            <person name="Li Y."/>
            <person name="Zhang Z."/>
            <person name="Liu B."/>
            <person name="Lu W."/>
            <person name="Hui Y."/>
            <person name="Liang J."/>
            <person name="Zhou Z."/>
            <person name="Hou R."/>
            <person name="Li X."/>
            <person name="Liu Y."/>
            <person name="Li H."/>
            <person name="Ning X."/>
            <person name="Lin Y."/>
            <person name="Zhao L."/>
            <person name="Xing Q."/>
            <person name="Dou J."/>
            <person name="Li Y."/>
            <person name="Mao J."/>
            <person name="Guo H."/>
            <person name="Dou H."/>
            <person name="Li T."/>
            <person name="Mu C."/>
            <person name="Jiang W."/>
            <person name="Fu Q."/>
            <person name="Fu X."/>
            <person name="Miao Y."/>
            <person name="Liu J."/>
            <person name="Yu Q."/>
            <person name="Li R."/>
            <person name="Liao H."/>
            <person name="Li X."/>
            <person name="Kong Y."/>
            <person name="Jiang Z."/>
            <person name="Chourrout D."/>
            <person name="Li R."/>
            <person name="Bao Z."/>
        </authorList>
    </citation>
    <scope>NUCLEOTIDE SEQUENCE [LARGE SCALE GENOMIC DNA]</scope>
    <source>
        <strain evidence="4 5">PY_sf001</strain>
    </source>
</reference>
<dbReference type="Pfam" id="PF01122">
    <property type="entry name" value="Cobalamin_bind"/>
    <property type="match status" value="1"/>
</dbReference>
<dbReference type="Proteomes" id="UP000242188">
    <property type="component" value="Unassembled WGS sequence"/>
</dbReference>
<evidence type="ECO:0000256" key="1">
    <source>
        <dbReference type="ARBA" id="ARBA00004613"/>
    </source>
</evidence>
<evidence type="ECO:0000313" key="4">
    <source>
        <dbReference type="EMBL" id="OWF34925.1"/>
    </source>
</evidence>
<evidence type="ECO:0000313" key="5">
    <source>
        <dbReference type="Proteomes" id="UP000242188"/>
    </source>
</evidence>
<name>A0A210PEL3_MIZYE</name>
<dbReference type="GO" id="GO:0005615">
    <property type="term" value="C:extracellular space"/>
    <property type="evidence" value="ECO:0007669"/>
    <property type="project" value="TreeGrafter"/>
</dbReference>
<dbReference type="PANTHER" id="PTHR10559:SF18">
    <property type="entry name" value="TRANSCOBALAMIN II"/>
    <property type="match status" value="1"/>
</dbReference>
<organism evidence="4 5">
    <name type="scientific">Mizuhopecten yessoensis</name>
    <name type="common">Japanese scallop</name>
    <name type="synonym">Patinopecten yessoensis</name>
    <dbReference type="NCBI Taxonomy" id="6573"/>
    <lineage>
        <taxon>Eukaryota</taxon>
        <taxon>Metazoa</taxon>
        <taxon>Spiralia</taxon>
        <taxon>Lophotrochozoa</taxon>
        <taxon>Mollusca</taxon>
        <taxon>Bivalvia</taxon>
        <taxon>Autobranchia</taxon>
        <taxon>Pteriomorphia</taxon>
        <taxon>Pectinida</taxon>
        <taxon>Pectinoidea</taxon>
        <taxon>Pectinidae</taxon>
        <taxon>Mizuhopecten</taxon>
    </lineage>
</organism>
<dbReference type="PANTHER" id="PTHR10559">
    <property type="entry name" value="TRANSCOBALAMIN-1/GASTRIC INTRINSIC FACTOR"/>
    <property type="match status" value="1"/>
</dbReference>
<dbReference type="InterPro" id="IPR051588">
    <property type="entry name" value="Cobalamin_Transport"/>
</dbReference>
<protein>
    <submittedName>
        <fullName evidence="4">Uncharacterized protein</fullName>
    </submittedName>
</protein>
<proteinExistence type="predicted"/>
<dbReference type="GO" id="GO:0015889">
    <property type="term" value="P:cobalamin transport"/>
    <property type="evidence" value="ECO:0007669"/>
    <property type="project" value="InterPro"/>
</dbReference>
<evidence type="ECO:0000256" key="3">
    <source>
        <dbReference type="ARBA" id="ARBA00022729"/>
    </source>
</evidence>
<dbReference type="GO" id="GO:0031419">
    <property type="term" value="F:cobalamin binding"/>
    <property type="evidence" value="ECO:0007669"/>
    <property type="project" value="InterPro"/>
</dbReference>
<gene>
    <name evidence="4" type="ORF">KP79_PYT08668</name>
</gene>
<dbReference type="EMBL" id="NEDP02076747">
    <property type="protein sequence ID" value="OWF34925.1"/>
    <property type="molecule type" value="Genomic_DNA"/>
</dbReference>
<keyword evidence="3" id="KW-0732">Signal</keyword>
<sequence>MKIVEESIRVSLTTTPPWSPGRRDTGEAVIGVTLADPDVYRGKFHVHYQAKVLSMNIDVLAALGQDPDLTSVEWASGKLAHYVIGIVAARQEQTPSSFYGYNLVSILQKQLILSEDQFRKNRFKLSWMAIALCQQNATFDQKFEDILTANPGTYYYGIDEASMITMACLCLNTTGCSSAANAAEKFVSENLKTGLNVYSLGLGAQALIATGKTSYLPQIQKAIKWKGYNPRKLGYKLIFGQ</sequence>
<dbReference type="AlphaFoldDB" id="A0A210PEL3"/>
<accession>A0A210PEL3</accession>
<evidence type="ECO:0000256" key="2">
    <source>
        <dbReference type="ARBA" id="ARBA00022525"/>
    </source>
</evidence>
<dbReference type="InterPro" id="IPR002157">
    <property type="entry name" value="Cbl-bd_prot"/>
</dbReference>
<dbReference type="Gene3D" id="1.50.10.20">
    <property type="match status" value="1"/>
</dbReference>
<keyword evidence="2" id="KW-0964">Secreted</keyword>
<comment type="subcellular location">
    <subcellularLocation>
        <location evidence="1">Secreted</location>
    </subcellularLocation>
</comment>
<dbReference type="OrthoDB" id="6062445at2759"/>
<keyword evidence="5" id="KW-1185">Reference proteome</keyword>